<evidence type="ECO:0000256" key="2">
    <source>
        <dbReference type="ARBA" id="ARBA00022553"/>
    </source>
</evidence>
<dbReference type="Proteomes" id="UP000075320">
    <property type="component" value="Unassembled WGS sequence"/>
</dbReference>
<dbReference type="SUPFAM" id="SSF47336">
    <property type="entry name" value="ACP-like"/>
    <property type="match status" value="1"/>
</dbReference>
<organism evidence="4 5">
    <name type="scientific">Bdellovibrio bacteriovorus</name>
    <dbReference type="NCBI Taxonomy" id="959"/>
    <lineage>
        <taxon>Bacteria</taxon>
        <taxon>Pseudomonadati</taxon>
        <taxon>Bdellovibrionota</taxon>
        <taxon>Bdellovibrionia</taxon>
        <taxon>Bdellovibrionales</taxon>
        <taxon>Pseudobdellovibrionaceae</taxon>
        <taxon>Bdellovibrio</taxon>
    </lineage>
</organism>
<comment type="caution">
    <text evidence="4">The sequence shown here is derived from an EMBL/GenBank/DDBJ whole genome shotgun (WGS) entry which is preliminary data.</text>
</comment>
<dbReference type="SUPFAM" id="SSF52151">
    <property type="entry name" value="FabD/lysophospholipase-like"/>
    <property type="match status" value="1"/>
</dbReference>
<dbReference type="Gene3D" id="3.10.129.110">
    <property type="entry name" value="Polyketide synthase dehydratase"/>
    <property type="match status" value="1"/>
</dbReference>
<dbReference type="InterPro" id="IPR014043">
    <property type="entry name" value="Acyl_transferase_dom"/>
</dbReference>
<keyword evidence="5" id="KW-1185">Reference proteome</keyword>
<evidence type="ECO:0000259" key="3">
    <source>
        <dbReference type="SMART" id="SM00827"/>
    </source>
</evidence>
<dbReference type="SUPFAM" id="SSF51735">
    <property type="entry name" value="NAD(P)-binding Rossmann-fold domains"/>
    <property type="match status" value="1"/>
</dbReference>
<dbReference type="Gene3D" id="3.30.70.250">
    <property type="entry name" value="Malonyl-CoA ACP transacylase, ACP-binding"/>
    <property type="match status" value="1"/>
</dbReference>
<dbReference type="GO" id="GO:0005886">
    <property type="term" value="C:plasma membrane"/>
    <property type="evidence" value="ECO:0007669"/>
    <property type="project" value="TreeGrafter"/>
</dbReference>
<accession>A0A150WQX6</accession>
<sequence length="1097" mass="124480">MKEIFFKEVTAQLSPKAAYIFPGQGSFDVNESRNLYNKSVRFKEWVRKADELSKKFKFPSPLAYLTQKQKKEDAAYLSSEEAFQVNLLQLTQQCYLYEEFCRKLTLPNIVTAHSFGEYAAFYASGILNFETVYHIVGLREQASPAPGTLGGLVVLSSGTDEFRALAISKDQQIANINSKKQITVAVAKTNIKSFLRDLRANKIAATELRRVGRPYHSTLMSPSEKSFKESVLKIDFEISPVKIPLLSSVNQKIYEKEYVFERAELICVICEQLLRPVLFLKQIDSLLSYGVTGAVEMGSSSVVSPFVKSVSNGAIQSFSARDYEVKEEEAGAVSQFKIKDHKVFKMVGDFISQITGYSIEEIRLEQRLEEDLRIDSIKKAEILFRSFKERNVDIGANLEIAKLKRVGDIVQLLEGMKQRDASLTDQEVHFELKKGSWVQVPHPILGPIGEEPALQTLLDGDDFALKQFATDKYLMSLKTLSKNDLGEKEIVEKLNNIYSSLAQIRERGGNFYFILSGQESRWFNAVKAFLKCIALEFGTMAFKAVDVDSSSEFEKAAYQEFFEHSLKEIRYRGGRRESLALTALQPEDFDLGHMPRHVFSIGGSKGILKTFFEGSSFPDTHLTIVGRSNYQPTKVNWKSVTYLQVDAENPSSLLAALKKAESNFGEIDLIFDASGREYSQLFERKEAKEIIEEIRSKNLSVEGMSRYFSSRSLKPTIYKLNSISASHGNMGQSIYAFSNEWACWDDNITPIYLPPTDQVGMTEDPMVLRSVKMLGLKLLSADHIVELFKRLMLTRPKSVYLMSDQNQLMTGFQGQPNPHAFMSIGRRRDSDLHFYQTLDLAKQNFLNDHKISGQRIAPASLFFAELVVAYKSYFQAFPNLESYDLKNLITLEVGPVEVRTVCEFPKEGVLRIKVQSQLENFETVSGSLIQHTPLGFHSGLNLQNELEIGDFYSDKFLELSGMFVNLEWVRVDSQGRLVGKLKKYQKPAHLDEETYQLMNTFEACFLMVGGQVMWSEKMTMVPAHLSNVSIDFSKKGECRYILVKEIRPLSDSRWEGKCDVLNDEGQVVMSLNKMQGEIVIKYETLPVGYHAINESLW</sequence>
<dbReference type="OrthoDB" id="9808564at2"/>
<evidence type="ECO:0000256" key="1">
    <source>
        <dbReference type="ARBA" id="ARBA00022450"/>
    </source>
</evidence>
<evidence type="ECO:0000313" key="5">
    <source>
        <dbReference type="Proteomes" id="UP000075320"/>
    </source>
</evidence>
<dbReference type="GO" id="GO:0005737">
    <property type="term" value="C:cytoplasm"/>
    <property type="evidence" value="ECO:0007669"/>
    <property type="project" value="TreeGrafter"/>
</dbReference>
<proteinExistence type="predicted"/>
<dbReference type="InterPro" id="IPR036291">
    <property type="entry name" value="NAD(P)-bd_dom_sf"/>
</dbReference>
<dbReference type="Pfam" id="PF00698">
    <property type="entry name" value="Acyl_transf_1"/>
    <property type="match status" value="1"/>
</dbReference>
<dbReference type="GO" id="GO:0004312">
    <property type="term" value="F:fatty acid synthase activity"/>
    <property type="evidence" value="ECO:0007669"/>
    <property type="project" value="TreeGrafter"/>
</dbReference>
<dbReference type="RefSeq" id="WP_061834169.1">
    <property type="nucleotide sequence ID" value="NZ_LUKE01000001.1"/>
</dbReference>
<dbReference type="PANTHER" id="PTHR43775:SF37">
    <property type="entry name" value="SI:DKEY-61P9.11"/>
    <property type="match status" value="1"/>
</dbReference>
<dbReference type="EMBL" id="LUKE01000001">
    <property type="protein sequence ID" value="KYG66605.1"/>
    <property type="molecule type" value="Genomic_DNA"/>
</dbReference>
<dbReference type="SMART" id="SM00827">
    <property type="entry name" value="PKS_AT"/>
    <property type="match status" value="1"/>
</dbReference>
<dbReference type="InterPro" id="IPR016035">
    <property type="entry name" value="Acyl_Trfase/lysoPLipase"/>
</dbReference>
<dbReference type="AlphaFoldDB" id="A0A150WQX6"/>
<dbReference type="Pfam" id="PF08659">
    <property type="entry name" value="KR"/>
    <property type="match status" value="1"/>
</dbReference>
<dbReference type="InterPro" id="IPR049552">
    <property type="entry name" value="PKS_DH_N"/>
</dbReference>
<dbReference type="Gene3D" id="3.40.50.720">
    <property type="entry name" value="NAD(P)-binding Rossmann-like Domain"/>
    <property type="match status" value="1"/>
</dbReference>
<reference evidence="4 5" key="1">
    <citation type="submission" date="2016-03" db="EMBL/GenBank/DDBJ databases">
        <authorList>
            <person name="Ploux O."/>
        </authorList>
    </citation>
    <scope>NUCLEOTIDE SEQUENCE [LARGE SCALE GENOMIC DNA]</scope>
    <source>
        <strain evidence="4 5">R0</strain>
    </source>
</reference>
<dbReference type="InterPro" id="IPR036736">
    <property type="entry name" value="ACP-like_sf"/>
</dbReference>
<keyword evidence="2" id="KW-0597">Phosphoprotein</keyword>
<dbReference type="PANTHER" id="PTHR43775">
    <property type="entry name" value="FATTY ACID SYNTHASE"/>
    <property type="match status" value="1"/>
</dbReference>
<gene>
    <name evidence="4" type="ORF">AZI86_06050</name>
</gene>
<name>A0A150WQX6_BDEBC</name>
<evidence type="ECO:0000313" key="4">
    <source>
        <dbReference type="EMBL" id="KYG66605.1"/>
    </source>
</evidence>
<dbReference type="Gene3D" id="3.40.366.10">
    <property type="entry name" value="Malonyl-Coenzyme A Acyl Carrier Protein, domain 2"/>
    <property type="match status" value="1"/>
</dbReference>
<keyword evidence="1" id="KW-0596">Phosphopantetheine</keyword>
<dbReference type="InterPro" id="IPR042104">
    <property type="entry name" value="PKS_dehydratase_sf"/>
</dbReference>
<dbReference type="Gene3D" id="1.10.1200.10">
    <property type="entry name" value="ACP-like"/>
    <property type="match status" value="1"/>
</dbReference>
<dbReference type="InterPro" id="IPR013968">
    <property type="entry name" value="PKS_KR"/>
</dbReference>
<dbReference type="GO" id="GO:0006633">
    <property type="term" value="P:fatty acid biosynthetic process"/>
    <property type="evidence" value="ECO:0007669"/>
    <property type="project" value="TreeGrafter"/>
</dbReference>
<dbReference type="InterPro" id="IPR001227">
    <property type="entry name" value="Ac_transferase_dom_sf"/>
</dbReference>
<dbReference type="Pfam" id="PF21089">
    <property type="entry name" value="PKS_DH_N"/>
    <property type="match status" value="1"/>
</dbReference>
<dbReference type="GO" id="GO:0071770">
    <property type="term" value="P:DIM/DIP cell wall layer assembly"/>
    <property type="evidence" value="ECO:0007669"/>
    <property type="project" value="TreeGrafter"/>
</dbReference>
<protein>
    <recommendedName>
        <fullName evidence="3">Malonyl-CoA:ACP transacylase (MAT) domain-containing protein</fullName>
    </recommendedName>
</protein>
<feature type="domain" description="Malonyl-CoA:ACP transacylase (MAT)" evidence="3">
    <location>
        <begin position="20"/>
        <end position="323"/>
    </location>
</feature>
<dbReference type="InterPro" id="IPR050091">
    <property type="entry name" value="PKS_NRPS_Biosynth_Enz"/>
</dbReference>